<dbReference type="GO" id="GO:0006123">
    <property type="term" value="P:mitochondrial electron transport, cytochrome c to oxygen"/>
    <property type="evidence" value="ECO:0007669"/>
    <property type="project" value="InterPro"/>
</dbReference>
<protein>
    <submittedName>
        <fullName evidence="8">Uncharacterized protein</fullName>
    </submittedName>
</protein>
<feature type="transmembrane region" description="Helical" evidence="7">
    <location>
        <begin position="48"/>
        <end position="69"/>
    </location>
</feature>
<comment type="caution">
    <text evidence="8">The sequence shown here is derived from an EMBL/GenBank/DDBJ whole genome shotgun (WGS) entry which is preliminary data.</text>
</comment>
<dbReference type="GO" id="GO:0005743">
    <property type="term" value="C:mitochondrial inner membrane"/>
    <property type="evidence" value="ECO:0007669"/>
    <property type="project" value="UniProtKB-SubCell"/>
</dbReference>
<comment type="subcellular location">
    <subcellularLocation>
        <location evidence="1">Mitochondrion inner membrane</location>
    </subcellularLocation>
</comment>
<evidence type="ECO:0000313" key="8">
    <source>
        <dbReference type="EMBL" id="KAJ8929505.1"/>
    </source>
</evidence>
<evidence type="ECO:0000256" key="2">
    <source>
        <dbReference type="ARBA" id="ARBA00009331"/>
    </source>
</evidence>
<gene>
    <name evidence="8" type="ORF">NQ314_017798</name>
</gene>
<dbReference type="PANTHER" id="PTHR10510:SF11">
    <property type="entry name" value="CYTOCHROME C OXIDASE SUBUNIT 7A, MITOCHONDRIAL"/>
    <property type="match status" value="1"/>
</dbReference>
<dbReference type="FunFam" id="4.10.91.10:FF:000001">
    <property type="entry name" value="Cytochrome c oxidase subunit 7A1, mitochondrial"/>
    <property type="match status" value="1"/>
</dbReference>
<keyword evidence="3" id="KW-0999">Mitochondrion inner membrane</keyword>
<keyword evidence="4" id="KW-0809">Transit peptide</keyword>
<comment type="similarity">
    <text evidence="2">Belongs to the cytochrome c oxidase VIIa family.</text>
</comment>
<reference evidence="8" key="1">
    <citation type="journal article" date="2023" name="Insect Mol. Biol.">
        <title>Genome sequencing provides insights into the evolution of gene families encoding plant cell wall-degrading enzymes in longhorned beetles.</title>
        <authorList>
            <person name="Shin N.R."/>
            <person name="Okamura Y."/>
            <person name="Kirsch R."/>
            <person name="Pauchet Y."/>
        </authorList>
    </citation>
    <scope>NUCLEOTIDE SEQUENCE</scope>
    <source>
        <strain evidence="8">RBIC_L_NR</strain>
    </source>
</reference>
<evidence type="ECO:0000256" key="5">
    <source>
        <dbReference type="ARBA" id="ARBA00023128"/>
    </source>
</evidence>
<organism evidence="8 9">
    <name type="scientific">Rhamnusium bicolor</name>
    <dbReference type="NCBI Taxonomy" id="1586634"/>
    <lineage>
        <taxon>Eukaryota</taxon>
        <taxon>Metazoa</taxon>
        <taxon>Ecdysozoa</taxon>
        <taxon>Arthropoda</taxon>
        <taxon>Hexapoda</taxon>
        <taxon>Insecta</taxon>
        <taxon>Pterygota</taxon>
        <taxon>Neoptera</taxon>
        <taxon>Endopterygota</taxon>
        <taxon>Coleoptera</taxon>
        <taxon>Polyphaga</taxon>
        <taxon>Cucujiformia</taxon>
        <taxon>Chrysomeloidea</taxon>
        <taxon>Cerambycidae</taxon>
        <taxon>Lepturinae</taxon>
        <taxon>Rhagiini</taxon>
        <taxon>Rhamnusium</taxon>
    </lineage>
</organism>
<dbReference type="PANTHER" id="PTHR10510">
    <property type="entry name" value="CYTOCHROME C OXIDASE POLYPEPTIDE 7A"/>
    <property type="match status" value="1"/>
</dbReference>
<dbReference type="Gene3D" id="4.10.91.10">
    <property type="entry name" value="Cytochrome c oxidase, subunit VIIa"/>
    <property type="match status" value="1"/>
</dbReference>
<dbReference type="GO" id="GO:0002082">
    <property type="term" value="P:regulation of oxidative phosphorylation"/>
    <property type="evidence" value="ECO:0007669"/>
    <property type="project" value="TreeGrafter"/>
</dbReference>
<evidence type="ECO:0000256" key="6">
    <source>
        <dbReference type="ARBA" id="ARBA00023136"/>
    </source>
</evidence>
<evidence type="ECO:0000256" key="3">
    <source>
        <dbReference type="ARBA" id="ARBA00022792"/>
    </source>
</evidence>
<name>A0AAV8WTB5_9CUCU</name>
<keyword evidence="6 7" id="KW-0472">Membrane</keyword>
<dbReference type="InterPro" id="IPR003177">
    <property type="entry name" value="Cytc_oxidase_su7a_met"/>
</dbReference>
<keyword evidence="7" id="KW-1133">Transmembrane helix</keyword>
<evidence type="ECO:0000256" key="4">
    <source>
        <dbReference type="ARBA" id="ARBA00022946"/>
    </source>
</evidence>
<dbReference type="GO" id="GO:0097250">
    <property type="term" value="P:mitochondrial respirasome assembly"/>
    <property type="evidence" value="ECO:0007669"/>
    <property type="project" value="TreeGrafter"/>
</dbReference>
<dbReference type="SUPFAM" id="SSF81419">
    <property type="entry name" value="Mitochondrial cytochrome c oxidase subunit VIIa"/>
    <property type="match status" value="1"/>
</dbReference>
<proteinExistence type="inferred from homology"/>
<dbReference type="InterPro" id="IPR036539">
    <property type="entry name" value="Cyt_c_oxidase_su7a_sf"/>
</dbReference>
<dbReference type="AlphaFoldDB" id="A0AAV8WTB5"/>
<accession>A0AAV8WTB5</accession>
<dbReference type="GO" id="GO:0045277">
    <property type="term" value="C:respiratory chain complex IV"/>
    <property type="evidence" value="ECO:0007669"/>
    <property type="project" value="InterPro"/>
</dbReference>
<keyword evidence="5" id="KW-0496">Mitochondrion</keyword>
<keyword evidence="9" id="KW-1185">Reference proteome</keyword>
<sequence>MLILQQPLTTSLQNSKRFLNDSLKRKYEHFQRDDGVPIYLKGGISDKLLFGTSVVLCVIGLLEGARFLFTMSFPKKK</sequence>
<keyword evidence="7" id="KW-0812">Transmembrane</keyword>
<evidence type="ECO:0000256" key="7">
    <source>
        <dbReference type="SAM" id="Phobius"/>
    </source>
</evidence>
<dbReference type="EMBL" id="JANEYF010004977">
    <property type="protein sequence ID" value="KAJ8929505.1"/>
    <property type="molecule type" value="Genomic_DNA"/>
</dbReference>
<evidence type="ECO:0000313" key="9">
    <source>
        <dbReference type="Proteomes" id="UP001162156"/>
    </source>
</evidence>
<evidence type="ECO:0000256" key="1">
    <source>
        <dbReference type="ARBA" id="ARBA00004273"/>
    </source>
</evidence>
<dbReference type="Proteomes" id="UP001162156">
    <property type="component" value="Unassembled WGS sequence"/>
</dbReference>